<dbReference type="EMBL" id="BAABKG010000003">
    <property type="protein sequence ID" value="GAA5149597.1"/>
    <property type="molecule type" value="Genomic_DNA"/>
</dbReference>
<gene>
    <name evidence="2" type="ORF">GCM10023340_25160</name>
</gene>
<dbReference type="Proteomes" id="UP001500221">
    <property type="component" value="Unassembled WGS sequence"/>
</dbReference>
<feature type="region of interest" description="Disordered" evidence="1">
    <location>
        <begin position="150"/>
        <end position="173"/>
    </location>
</feature>
<evidence type="ECO:0000256" key="1">
    <source>
        <dbReference type="SAM" id="MobiDB-lite"/>
    </source>
</evidence>
<protein>
    <submittedName>
        <fullName evidence="2">Uncharacterized protein</fullName>
    </submittedName>
</protein>
<name>A0ABP9PP21_9ACTN</name>
<evidence type="ECO:0000313" key="3">
    <source>
        <dbReference type="Proteomes" id="UP001500221"/>
    </source>
</evidence>
<proteinExistence type="predicted"/>
<organism evidence="2 3">
    <name type="scientific">Nocardioides marinquilinus</name>
    <dbReference type="NCBI Taxonomy" id="1210400"/>
    <lineage>
        <taxon>Bacteria</taxon>
        <taxon>Bacillati</taxon>
        <taxon>Actinomycetota</taxon>
        <taxon>Actinomycetes</taxon>
        <taxon>Propionibacteriales</taxon>
        <taxon>Nocardioidaceae</taxon>
        <taxon>Nocardioides</taxon>
    </lineage>
</organism>
<dbReference type="RefSeq" id="WP_345458835.1">
    <property type="nucleotide sequence ID" value="NZ_BAABKG010000003.1"/>
</dbReference>
<accession>A0ABP9PP21</accession>
<evidence type="ECO:0000313" key="2">
    <source>
        <dbReference type="EMBL" id="GAA5149597.1"/>
    </source>
</evidence>
<comment type="caution">
    <text evidence="2">The sequence shown here is derived from an EMBL/GenBank/DDBJ whole genome shotgun (WGS) entry which is preliminary data.</text>
</comment>
<sequence>MIVLIVIGLVSAVTLSSLVAGGTGTRQGRDRAAGRRRRVVNQNPAAATPADVLDALVADGVPRDQARLVVERAARHGIGPFTQWLWMQRHGATALAIAVAADLTQRDLLDHLGSDTRPDLEALGLFARYNGLRLDPEVGRPTMGRRVLVDSGVAVPDSDDARPAEPGTTDRAA</sequence>
<reference evidence="3" key="1">
    <citation type="journal article" date="2019" name="Int. J. Syst. Evol. Microbiol.">
        <title>The Global Catalogue of Microorganisms (GCM) 10K type strain sequencing project: providing services to taxonomists for standard genome sequencing and annotation.</title>
        <authorList>
            <consortium name="The Broad Institute Genomics Platform"/>
            <consortium name="The Broad Institute Genome Sequencing Center for Infectious Disease"/>
            <person name="Wu L."/>
            <person name="Ma J."/>
        </authorList>
    </citation>
    <scope>NUCLEOTIDE SEQUENCE [LARGE SCALE GENOMIC DNA]</scope>
    <source>
        <strain evidence="3">JCM 18459</strain>
    </source>
</reference>
<keyword evidence="3" id="KW-1185">Reference proteome</keyword>